<dbReference type="Pfam" id="PF12937">
    <property type="entry name" value="F-box-like"/>
    <property type="match status" value="1"/>
</dbReference>
<accession>A0A1W5D810</accession>
<dbReference type="EMBL" id="FWEW01003495">
    <property type="protein sequence ID" value="SLM39277.1"/>
    <property type="molecule type" value="Genomic_DNA"/>
</dbReference>
<dbReference type="SUPFAM" id="SSF50978">
    <property type="entry name" value="WD40 repeat-like"/>
    <property type="match status" value="1"/>
</dbReference>
<dbReference type="PROSITE" id="PS50082">
    <property type="entry name" value="WD_REPEATS_2"/>
    <property type="match status" value="5"/>
</dbReference>
<evidence type="ECO:0000256" key="5">
    <source>
        <dbReference type="SAM" id="MobiDB-lite"/>
    </source>
</evidence>
<dbReference type="PANTHER" id="PTHR14604:SF4">
    <property type="entry name" value="F-BOX DOMAIN-CONTAINING PROTEIN"/>
    <property type="match status" value="1"/>
</dbReference>
<keyword evidence="6" id="KW-1133">Transmembrane helix</keyword>
<dbReference type="GO" id="GO:0004376">
    <property type="term" value="F:GPI mannosyltransferase activity"/>
    <property type="evidence" value="ECO:0007669"/>
    <property type="project" value="InterPro"/>
</dbReference>
<sequence length="1143" mass="127170">MDNYQPSLYAEAHMFRARCPEPSMDTSFKVDEGYSEETRSQDGSNTPSDLDLTRADMASAAISSMARLPQSVLTLNEAQRSEFAYNVLLSLRTSSIAAIVERLRPLLHIDPVAALPPEVTSEIFAYLEPSMLLDASRVSRAWRDRTLDSRLWKQKFQSEGWGLDMEEVRRFEREAQSAPANMYPKTKSRRAETQVERRQSKRARAGADADINLDSSRRIRGHLSHRGEDVGAWDEQHGQVEADHDHERETPAAGHDEEMQDVGTNVNGSALQDEASSSHPHDTPLPLRCHGMYCTGEDPTDRVDITNHLARHAAPREAKPTSLVLDPPLIIPSSSKSPRLNFHNVYKQKRRLEDNWNAGRFTPFQLPHRDHPEEAHIECVYTVQYLGKYLVSGSRDRTLRIWDLETQRLVRKPLLGHSGSVLCLQFDDSKEEDIIISGSSDTDVILWRFSTGEMIKQIRHAHRESVLNLKFDNRFLVTCSKDKTIKIWSRHALRPSDANYPVRGLEGGGNCPSYIVDLSKHGIPGSIESSFTPQQQQPLEPYTLLMMLDDHGAAVNAIHIYKDQLVSASGDRSLRLWDIHTGVCTARCEGHTKGIACVQYDGKRIVSGSSDNTIRIYDPATQAEVACLQGHTRLVRTVQAAFGDYPGRREALEDEALAIDRQYFEAIRSGAISTGKPLARTSRTRERNAGSMRPEDIMAYGAKLPPGGGGSRWGRIISGSYDETVIIWKKMPDGRWVIGHELRQEAALRAAGGPLLAWSDVQARTHLNNHLQAQQNQDQPSAHQGGTMSTSHANGQTVGQASHHPPQAPQTPQAPASQPTQMPIPAHQNVQQAMQTGAAALQTGIQNFAALNNHLNNMTQSQVSPSFQNVFPNAQYRHYYQQIAAANANLNFFGTPIPNPGQSNPAPAHPAHPPAAPNAAPHAANAPAAATAGTPQPNARVFKLQFDARRIICCSQDPKIVGWDFANGDEKIIECSRFFAPPTYIYAWVQSHYWNVGFLRYWTVSNLPLFALAAPMLYIMVASAIWSLGLGLSGGSTGVGSGDEKHEMERLKQRDRARRVVLRLAIPQLVLAVVTLTTSHVQIITRLSSGYPVWYWWVASLMGEKREVVMFGRKWQLARVISRWMVVYAIVHAGLFVSFLPPA</sequence>
<feature type="compositionally biased region" description="Low complexity" evidence="5">
    <location>
        <begin position="917"/>
        <end position="930"/>
    </location>
</feature>
<feature type="compositionally biased region" description="Basic and acidic residues" evidence="5">
    <location>
        <begin position="189"/>
        <end position="198"/>
    </location>
</feature>
<feature type="repeat" description="WD" evidence="4">
    <location>
        <begin position="459"/>
        <end position="489"/>
    </location>
</feature>
<dbReference type="PROSITE" id="PS00678">
    <property type="entry name" value="WD_REPEATS_1"/>
    <property type="match status" value="2"/>
</dbReference>
<dbReference type="CDD" id="cd00200">
    <property type="entry name" value="WD40"/>
    <property type="match status" value="1"/>
</dbReference>
<dbReference type="Pfam" id="PF00400">
    <property type="entry name" value="WD40"/>
    <property type="match status" value="5"/>
</dbReference>
<feature type="region of interest" description="Disordered" evidence="5">
    <location>
        <begin position="26"/>
        <end position="51"/>
    </location>
</feature>
<dbReference type="Pfam" id="PF04188">
    <property type="entry name" value="Mannosyl_trans2"/>
    <property type="match status" value="1"/>
</dbReference>
<evidence type="ECO:0000256" key="2">
    <source>
        <dbReference type="ARBA" id="ARBA00022574"/>
    </source>
</evidence>
<keyword evidence="3" id="KW-0677">Repeat</keyword>
<feature type="repeat" description="WD" evidence="4">
    <location>
        <begin position="414"/>
        <end position="457"/>
    </location>
</feature>
<dbReference type="Gene3D" id="2.130.10.10">
    <property type="entry name" value="YVTN repeat-like/Quinoprotein amine dehydrogenase"/>
    <property type="match status" value="1"/>
</dbReference>
<evidence type="ECO:0000256" key="6">
    <source>
        <dbReference type="SAM" id="Phobius"/>
    </source>
</evidence>
<feature type="region of interest" description="Disordered" evidence="5">
    <location>
        <begin position="771"/>
        <end position="823"/>
    </location>
</feature>
<dbReference type="SUPFAM" id="SSF81383">
    <property type="entry name" value="F-box domain"/>
    <property type="match status" value="1"/>
</dbReference>
<evidence type="ECO:0000256" key="3">
    <source>
        <dbReference type="ARBA" id="ARBA00022737"/>
    </source>
</evidence>
<dbReference type="SMART" id="SM00256">
    <property type="entry name" value="FBOX"/>
    <property type="match status" value="1"/>
</dbReference>
<keyword evidence="6" id="KW-0812">Transmembrane</keyword>
<feature type="repeat" description="WD" evidence="4">
    <location>
        <begin position="373"/>
        <end position="412"/>
    </location>
</feature>
<dbReference type="InterPro" id="IPR001680">
    <property type="entry name" value="WD40_rpt"/>
</dbReference>
<feature type="region of interest" description="Disordered" evidence="5">
    <location>
        <begin position="896"/>
        <end position="934"/>
    </location>
</feature>
<dbReference type="InterPro" id="IPR007315">
    <property type="entry name" value="PIG-V/Gpi18"/>
</dbReference>
<evidence type="ECO:0000256" key="1">
    <source>
        <dbReference type="ARBA" id="ARBA00007968"/>
    </source>
</evidence>
<reference evidence="9" key="1">
    <citation type="submission" date="2017-03" db="EMBL/GenBank/DDBJ databases">
        <authorList>
            <person name="Sharma R."/>
            <person name="Thines M."/>
        </authorList>
    </citation>
    <scope>NUCLEOTIDE SEQUENCE [LARGE SCALE GENOMIC DNA]</scope>
</reference>
<dbReference type="InterPro" id="IPR015943">
    <property type="entry name" value="WD40/YVTN_repeat-like_dom_sf"/>
</dbReference>
<evidence type="ECO:0000256" key="4">
    <source>
        <dbReference type="PROSITE-ProRule" id="PRU00221"/>
    </source>
</evidence>
<feature type="transmembrane region" description="Helical" evidence="6">
    <location>
        <begin position="1083"/>
        <end position="1103"/>
    </location>
</feature>
<feature type="compositionally biased region" description="Pro residues" evidence="5">
    <location>
        <begin position="907"/>
        <end position="916"/>
    </location>
</feature>
<dbReference type="AlphaFoldDB" id="A0A1W5D810"/>
<feature type="domain" description="F-box" evidence="7">
    <location>
        <begin position="109"/>
        <end position="155"/>
    </location>
</feature>
<dbReference type="InterPro" id="IPR019775">
    <property type="entry name" value="WD40_repeat_CS"/>
</dbReference>
<dbReference type="Gene3D" id="1.20.1280.50">
    <property type="match status" value="1"/>
</dbReference>
<dbReference type="InterPro" id="IPR036047">
    <property type="entry name" value="F-box-like_dom_sf"/>
</dbReference>
<feature type="repeat" description="WD" evidence="4">
    <location>
        <begin position="548"/>
        <end position="587"/>
    </location>
</feature>
<organism evidence="8 9">
    <name type="scientific">Lasallia pustulata</name>
    <dbReference type="NCBI Taxonomy" id="136370"/>
    <lineage>
        <taxon>Eukaryota</taxon>
        <taxon>Fungi</taxon>
        <taxon>Dikarya</taxon>
        <taxon>Ascomycota</taxon>
        <taxon>Pezizomycotina</taxon>
        <taxon>Lecanoromycetes</taxon>
        <taxon>OSLEUM clade</taxon>
        <taxon>Umbilicariomycetidae</taxon>
        <taxon>Umbilicariales</taxon>
        <taxon>Umbilicariaceae</taxon>
        <taxon>Lasallia</taxon>
    </lineage>
</organism>
<evidence type="ECO:0000259" key="7">
    <source>
        <dbReference type="PROSITE" id="PS50181"/>
    </source>
</evidence>
<evidence type="ECO:0000313" key="8">
    <source>
        <dbReference type="EMBL" id="SLM39277.1"/>
    </source>
</evidence>
<feature type="compositionally biased region" description="Low complexity" evidence="5">
    <location>
        <begin position="800"/>
        <end position="821"/>
    </location>
</feature>
<protein>
    <submittedName>
        <fullName evidence="8">WD40/YVTN repeat-like-containing domain</fullName>
    </submittedName>
</protein>
<dbReference type="PRINTS" id="PR00320">
    <property type="entry name" value="GPROTEINBRPT"/>
</dbReference>
<dbReference type="GO" id="GO:0000009">
    <property type="term" value="F:alpha-1,6-mannosyltransferase activity"/>
    <property type="evidence" value="ECO:0007669"/>
    <property type="project" value="InterPro"/>
</dbReference>
<dbReference type="InterPro" id="IPR001810">
    <property type="entry name" value="F-box_dom"/>
</dbReference>
<feature type="repeat" description="WD" evidence="4">
    <location>
        <begin position="588"/>
        <end position="618"/>
    </location>
</feature>
<dbReference type="UniPathway" id="UPA00196"/>
<dbReference type="InterPro" id="IPR050995">
    <property type="entry name" value="WD-F-box_domain-protein"/>
</dbReference>
<feature type="transmembrane region" description="Helical" evidence="6">
    <location>
        <begin position="1124"/>
        <end position="1141"/>
    </location>
</feature>
<dbReference type="PROSITE" id="PS50181">
    <property type="entry name" value="FBOX"/>
    <property type="match status" value="1"/>
</dbReference>
<keyword evidence="6" id="KW-0472">Membrane</keyword>
<dbReference type="Proteomes" id="UP000192927">
    <property type="component" value="Unassembled WGS sequence"/>
</dbReference>
<keyword evidence="2 4" id="KW-0853">WD repeat</keyword>
<feature type="region of interest" description="Disordered" evidence="5">
    <location>
        <begin position="175"/>
        <end position="219"/>
    </location>
</feature>
<feature type="compositionally biased region" description="Polar residues" evidence="5">
    <location>
        <begin position="780"/>
        <end position="799"/>
    </location>
</feature>
<feature type="transmembrane region" description="Helical" evidence="6">
    <location>
        <begin position="1060"/>
        <end position="1077"/>
    </location>
</feature>
<feature type="region of interest" description="Disordered" evidence="5">
    <location>
        <begin position="238"/>
        <end position="263"/>
    </location>
</feature>
<proteinExistence type="inferred from homology"/>
<dbReference type="InterPro" id="IPR020472">
    <property type="entry name" value="WD40_PAC1"/>
</dbReference>
<feature type="transmembrane region" description="Helical" evidence="6">
    <location>
        <begin position="1016"/>
        <end position="1039"/>
    </location>
</feature>
<dbReference type="SMART" id="SM00320">
    <property type="entry name" value="WD40"/>
    <property type="match status" value="6"/>
</dbReference>
<dbReference type="InterPro" id="IPR036322">
    <property type="entry name" value="WD40_repeat_dom_sf"/>
</dbReference>
<feature type="compositionally biased region" description="Basic and acidic residues" evidence="5">
    <location>
        <begin position="238"/>
        <end position="257"/>
    </location>
</feature>
<dbReference type="PANTHER" id="PTHR14604">
    <property type="entry name" value="WD40 REPEAT PF20"/>
    <property type="match status" value="1"/>
</dbReference>
<feature type="compositionally biased region" description="Basic and acidic residues" evidence="5">
    <location>
        <begin position="28"/>
        <end position="40"/>
    </location>
</feature>
<name>A0A1W5D810_9LECA</name>
<comment type="similarity">
    <text evidence="1">Belongs to the WD repeat MET30/SCONB/SCON-2 family.</text>
</comment>
<dbReference type="GO" id="GO:0016020">
    <property type="term" value="C:membrane"/>
    <property type="evidence" value="ECO:0007669"/>
    <property type="project" value="GOC"/>
</dbReference>
<dbReference type="GO" id="GO:0006506">
    <property type="term" value="P:GPI anchor biosynthetic process"/>
    <property type="evidence" value="ECO:0007669"/>
    <property type="project" value="UniProtKB-UniPathway"/>
</dbReference>
<keyword evidence="9" id="KW-1185">Reference proteome</keyword>
<evidence type="ECO:0000313" key="9">
    <source>
        <dbReference type="Proteomes" id="UP000192927"/>
    </source>
</evidence>
<dbReference type="PROSITE" id="PS50294">
    <property type="entry name" value="WD_REPEATS_REGION"/>
    <property type="match status" value="4"/>
</dbReference>